<dbReference type="EMBL" id="CP045810">
    <property type="protein sequence ID" value="QHN41262.1"/>
    <property type="molecule type" value="Genomic_DNA"/>
</dbReference>
<evidence type="ECO:0000313" key="1">
    <source>
        <dbReference type="EMBL" id="QHN41262.1"/>
    </source>
</evidence>
<dbReference type="Gene3D" id="3.40.50.20">
    <property type="match status" value="1"/>
</dbReference>
<protein>
    <submittedName>
        <fullName evidence="1">Carboxylate--amine ligase</fullName>
    </submittedName>
</protein>
<dbReference type="GO" id="GO:0005524">
    <property type="term" value="F:ATP binding"/>
    <property type="evidence" value="ECO:0007669"/>
    <property type="project" value="UniProtKB-UniRule"/>
</dbReference>
<dbReference type="PROSITE" id="PS50975">
    <property type="entry name" value="ATP_GRASP"/>
    <property type="match status" value="1"/>
</dbReference>
<dbReference type="Gene3D" id="3.30.470.20">
    <property type="entry name" value="ATP-grasp fold, B domain"/>
    <property type="match status" value="1"/>
</dbReference>
<dbReference type="Gene3D" id="3.30.1490.20">
    <property type="entry name" value="ATP-grasp fold, A domain"/>
    <property type="match status" value="1"/>
</dbReference>
<dbReference type="InterPro" id="IPR011761">
    <property type="entry name" value="ATP-grasp"/>
</dbReference>
<proteinExistence type="predicted"/>
<dbReference type="GO" id="GO:0046872">
    <property type="term" value="F:metal ion binding"/>
    <property type="evidence" value="ECO:0007669"/>
    <property type="project" value="InterPro"/>
</dbReference>
<dbReference type="RefSeq" id="WP_005193508.1">
    <property type="nucleotide sequence ID" value="NZ_CP045804.1"/>
</dbReference>
<name>A0A857L1V3_9ACTN</name>
<accession>A0A857L1V3</accession>
<dbReference type="AlphaFoldDB" id="A0A857L1V3"/>
<dbReference type="InterPro" id="IPR013815">
    <property type="entry name" value="ATP_grasp_subdomain_1"/>
</dbReference>
<dbReference type="GO" id="GO:0016874">
    <property type="term" value="F:ligase activity"/>
    <property type="evidence" value="ECO:0007669"/>
    <property type="project" value="UniProtKB-KW"/>
</dbReference>
<sequence>MTESSGKHVLITFGRSFLTLNLARLMAAAGHRVTIVDSLPIGITRFSHATSKFFKVPSPKFEPVAYCRRLVQIVVEEKVDIVIPIHEETDILSMMAGLFPPTCELFLSPFTTENQLHQKAEFSQLLADKGMPGLKYATLSSPEDVEKLDFTTPFALKRVYSRGSQKVYKVSPGDDLSWLEFEDGNPWLAQQWASGDRYCTYSICRDGRVFAHAAYPVGYAIDGNSCLRFQSVEHPGILAWITEFVADIGFTGHIGFDFYDDPDIGLLTIECNPRATSGIMLFAPQDGVDRAFFGENTELITPDPDVDKMIGLGMMLYGWTRKSLNGRSFRQFVRDFRHSHDVVWASDDRKPAVMLPLAYLFILRHCFKYKVGLAEGFMHDHEWDGKEIPLDG</sequence>
<keyword evidence="1" id="KW-0436">Ligase</keyword>
<organism evidence="1">
    <name type="scientific">Gordonia amarae</name>
    <dbReference type="NCBI Taxonomy" id="36821"/>
    <lineage>
        <taxon>Bacteria</taxon>
        <taxon>Bacillati</taxon>
        <taxon>Actinomycetota</taxon>
        <taxon>Actinomycetes</taxon>
        <taxon>Mycobacteriales</taxon>
        <taxon>Gordoniaceae</taxon>
        <taxon>Gordonia</taxon>
    </lineage>
</organism>
<gene>
    <name evidence="1" type="ORF">GII30_20690</name>
</gene>
<reference evidence="1" key="1">
    <citation type="journal article" date="2021" name="Nat. Microbiol.">
        <title>Cocultivation of an ultrasmall environmental parasitic bacterium with lytic ability against bacteria associated with wastewater foams.</title>
        <authorList>
            <person name="Batinovic S."/>
            <person name="Rose J.J.A."/>
            <person name="Ratcliffe J."/>
            <person name="Seviour R.J."/>
            <person name="Petrovski S."/>
        </authorList>
    </citation>
    <scope>NUCLEOTIDE SEQUENCE</scope>
    <source>
        <strain evidence="1">CON44</strain>
    </source>
</reference>
<dbReference type="SUPFAM" id="SSF56059">
    <property type="entry name" value="Glutathione synthetase ATP-binding domain-like"/>
    <property type="match status" value="1"/>
</dbReference>